<proteinExistence type="predicted"/>
<dbReference type="RefSeq" id="WP_169563580.1">
    <property type="nucleotide sequence ID" value="NZ_JAAXYH010000003.1"/>
</dbReference>
<dbReference type="Pfam" id="PF20043">
    <property type="entry name" value="DUF6445"/>
    <property type="match status" value="1"/>
</dbReference>
<protein>
    <submittedName>
        <fullName evidence="1">Uncharacterized protein</fullName>
    </submittedName>
</protein>
<dbReference type="Proteomes" id="UP000737113">
    <property type="component" value="Unassembled WGS sequence"/>
</dbReference>
<reference evidence="1" key="1">
    <citation type="submission" date="2020-04" db="EMBL/GenBank/DDBJ databases">
        <title>Description of Shewanella salipaludis sp. nov., isolated from a salt marsh.</title>
        <authorList>
            <person name="Park S."/>
            <person name="Yoon J.-H."/>
        </authorList>
    </citation>
    <scope>NUCLEOTIDE SEQUENCE</scope>
    <source>
        <strain evidence="1">SHSM-M6</strain>
    </source>
</reference>
<sequence length="236" mass="27052">MHDRVPEGIEALEVPYNAPILPYEKPELEVNYWIADDFFPEQHAIEISNRCFNKPKWKLGKPYTNELWPGRRSHNALNKKELSIIEEWVKVKIKKDKLWVEKSDTVVVDSNAAILVGEEEGSARPHVDNRKLCRYAAVLFLSPKPEASAGTSFYRLKYTNGAAGGNIVPSPFFNLVDALNVTSLPSSAWYLDQTIENKFNRLILFKGNMVHSASAYFGKEKREKRLAVTFFWMTED</sequence>
<comment type="caution">
    <text evidence="1">The sequence shown here is derived from an EMBL/GenBank/DDBJ whole genome shotgun (WGS) entry which is preliminary data.</text>
</comment>
<dbReference type="EMBL" id="JAAXYH010000003">
    <property type="protein sequence ID" value="NMH64914.1"/>
    <property type="molecule type" value="Genomic_DNA"/>
</dbReference>
<dbReference type="AlphaFoldDB" id="A0A972JKA6"/>
<gene>
    <name evidence="1" type="ORF">HC757_06980</name>
</gene>
<name>A0A972JKA6_9GAMM</name>
<accession>A0A972JKA6</accession>
<evidence type="ECO:0000313" key="2">
    <source>
        <dbReference type="Proteomes" id="UP000737113"/>
    </source>
</evidence>
<evidence type="ECO:0000313" key="1">
    <source>
        <dbReference type="EMBL" id="NMH64914.1"/>
    </source>
</evidence>
<organism evidence="1 2">
    <name type="scientific">Shewanella salipaludis</name>
    <dbReference type="NCBI Taxonomy" id="2723052"/>
    <lineage>
        <taxon>Bacteria</taxon>
        <taxon>Pseudomonadati</taxon>
        <taxon>Pseudomonadota</taxon>
        <taxon>Gammaproteobacteria</taxon>
        <taxon>Alteromonadales</taxon>
        <taxon>Shewanellaceae</taxon>
        <taxon>Shewanella</taxon>
    </lineage>
</organism>
<dbReference type="InterPro" id="IPR045617">
    <property type="entry name" value="DUF6445"/>
</dbReference>
<dbReference type="Gene3D" id="2.60.120.620">
    <property type="entry name" value="q2cbj1_9rhob like domain"/>
    <property type="match status" value="1"/>
</dbReference>
<keyword evidence="2" id="KW-1185">Reference proteome</keyword>